<name>A0A7C5DFU0_9CHLB</name>
<sequence>MFIEDSVDLVIANLVLEFIEIERFIGQAQLVSPVGTVVSVIFQVVHAAPFISGSGIAAIGSLSRFKQEVDQADFEQRMTGRGFSVVTKRRHLLHDSKELVRLDFRKR</sequence>
<accession>A0A7C5DFU0</accession>
<evidence type="ECO:0008006" key="2">
    <source>
        <dbReference type="Google" id="ProtNLM"/>
    </source>
</evidence>
<organism evidence="1">
    <name type="scientific">Chlorobaculum parvum</name>
    <dbReference type="NCBI Taxonomy" id="274539"/>
    <lineage>
        <taxon>Bacteria</taxon>
        <taxon>Pseudomonadati</taxon>
        <taxon>Chlorobiota</taxon>
        <taxon>Chlorobiia</taxon>
        <taxon>Chlorobiales</taxon>
        <taxon>Chlorobiaceae</taxon>
        <taxon>Chlorobaculum</taxon>
    </lineage>
</organism>
<reference evidence="1" key="1">
    <citation type="journal article" date="2020" name="mSystems">
        <title>Genome- and Community-Level Interaction Insights into Carbon Utilization and Element Cycling Functions of Hydrothermarchaeota in Hydrothermal Sediment.</title>
        <authorList>
            <person name="Zhou Z."/>
            <person name="Liu Y."/>
            <person name="Xu W."/>
            <person name="Pan J."/>
            <person name="Luo Z.H."/>
            <person name="Li M."/>
        </authorList>
    </citation>
    <scope>NUCLEOTIDE SEQUENCE [LARGE SCALE GENOMIC DNA]</scope>
    <source>
        <strain evidence="1">HyVt-633</strain>
    </source>
</reference>
<evidence type="ECO:0000313" key="1">
    <source>
        <dbReference type="EMBL" id="HHE33217.1"/>
    </source>
</evidence>
<comment type="caution">
    <text evidence="1">The sequence shown here is derived from an EMBL/GenBank/DDBJ whole genome shotgun (WGS) entry which is preliminary data.</text>
</comment>
<dbReference type="EMBL" id="DRSQ01000245">
    <property type="protein sequence ID" value="HHE33217.1"/>
    <property type="molecule type" value="Genomic_DNA"/>
</dbReference>
<protein>
    <recommendedName>
        <fullName evidence="2">Methyltransferase type 11 domain-containing protein</fullName>
    </recommendedName>
</protein>
<dbReference type="AlphaFoldDB" id="A0A7C5DFU0"/>
<dbReference type="Proteomes" id="UP000886058">
    <property type="component" value="Unassembled WGS sequence"/>
</dbReference>
<proteinExistence type="predicted"/>
<gene>
    <name evidence="1" type="ORF">ENL07_11555</name>
</gene>